<dbReference type="GO" id="GO:0006352">
    <property type="term" value="P:DNA-templated transcription initiation"/>
    <property type="evidence" value="ECO:0007669"/>
    <property type="project" value="InterPro"/>
</dbReference>
<dbReference type="InterPro" id="IPR014284">
    <property type="entry name" value="RNA_pol_sigma-70_dom"/>
</dbReference>
<sequence length="263" mass="30524">MNERRPSVSRSTPHAHQEWWDRWLKQDDETAANRLVEAYMPLVNYHVQRIGSGLPRNVSSEELLSHGLSGLYDAMKKFDFSRDLKFDTYASFRIRGAIIDGLRQEDWMPRSLRDKSKKIEETIESLEQKYGRYVSEEEVGETLDMKADEVRKVVTETFFANMLSIDEETPEGEREETYRASIEDTSSPSPEDTLIQSASLHELVEELDNLSEKEKTVIGLFYQDEMTLTEIGEIMSLSTSRISQIHSKALFRLKQTLLKKENF</sequence>
<dbReference type="InterPro" id="IPR013324">
    <property type="entry name" value="RNA_pol_sigma_r3/r4-like"/>
</dbReference>
<dbReference type="Proteomes" id="UP000275076">
    <property type="component" value="Unassembled WGS sequence"/>
</dbReference>
<proteinExistence type="predicted"/>
<dbReference type="InterPro" id="IPR007630">
    <property type="entry name" value="RNA_pol_sigma70_r4"/>
</dbReference>
<dbReference type="PANTHER" id="PTHR30385">
    <property type="entry name" value="SIGMA FACTOR F FLAGELLAR"/>
    <property type="match status" value="1"/>
</dbReference>
<gene>
    <name evidence="6" type="ORF">D7Z54_11205</name>
</gene>
<keyword evidence="3" id="KW-0238">DNA-binding</keyword>
<dbReference type="GO" id="GO:0003677">
    <property type="term" value="F:DNA binding"/>
    <property type="evidence" value="ECO:0007669"/>
    <property type="project" value="UniProtKB-KW"/>
</dbReference>
<dbReference type="NCBIfam" id="TIGR02937">
    <property type="entry name" value="sigma70-ECF"/>
    <property type="match status" value="1"/>
</dbReference>
<dbReference type="AlphaFoldDB" id="A0A3R9P7R5"/>
<evidence type="ECO:0000256" key="4">
    <source>
        <dbReference type="ARBA" id="ARBA00023163"/>
    </source>
</evidence>
<dbReference type="NCBIfam" id="NF005809">
    <property type="entry name" value="PRK07670.1"/>
    <property type="match status" value="1"/>
</dbReference>
<evidence type="ECO:0000256" key="3">
    <source>
        <dbReference type="ARBA" id="ARBA00023125"/>
    </source>
</evidence>
<keyword evidence="4" id="KW-0804">Transcription</keyword>
<dbReference type="GO" id="GO:0016987">
    <property type="term" value="F:sigma factor activity"/>
    <property type="evidence" value="ECO:0007669"/>
    <property type="project" value="UniProtKB-KW"/>
</dbReference>
<dbReference type="EMBL" id="RBVX01000009">
    <property type="protein sequence ID" value="RSL33190.1"/>
    <property type="molecule type" value="Genomic_DNA"/>
</dbReference>
<dbReference type="InterPro" id="IPR007624">
    <property type="entry name" value="RNA_pol_sigma70_r3"/>
</dbReference>
<comment type="caution">
    <text evidence="6">The sequence shown here is derived from an EMBL/GenBank/DDBJ whole genome shotgun (WGS) entry which is preliminary data.</text>
</comment>
<dbReference type="Gene3D" id="1.20.140.160">
    <property type="match status" value="1"/>
</dbReference>
<dbReference type="Pfam" id="PF04545">
    <property type="entry name" value="Sigma70_r4"/>
    <property type="match status" value="1"/>
</dbReference>
<name>A0A3R9P7R5_9BACI</name>
<dbReference type="CDD" id="cd06171">
    <property type="entry name" value="Sigma70_r4"/>
    <property type="match status" value="1"/>
</dbReference>
<evidence type="ECO:0000313" key="7">
    <source>
        <dbReference type="Proteomes" id="UP000275076"/>
    </source>
</evidence>
<keyword evidence="2" id="KW-0731">Sigma factor</keyword>
<dbReference type="OrthoDB" id="9799825at2"/>
<dbReference type="NCBIfam" id="NF005413">
    <property type="entry name" value="PRK06986.1"/>
    <property type="match status" value="1"/>
</dbReference>
<feature type="domain" description="RNA polymerase sigma-70" evidence="5">
    <location>
        <begin position="227"/>
        <end position="253"/>
    </location>
</feature>
<dbReference type="PIRSF" id="PIRSF000770">
    <property type="entry name" value="RNA_pol_sigma-SigE/K"/>
    <property type="match status" value="1"/>
</dbReference>
<keyword evidence="1" id="KW-0805">Transcription regulation</keyword>
<dbReference type="InterPro" id="IPR007627">
    <property type="entry name" value="RNA_pol_sigma70_r2"/>
</dbReference>
<dbReference type="PRINTS" id="PR00046">
    <property type="entry name" value="SIGMA70FCT"/>
</dbReference>
<organism evidence="6 7">
    <name type="scientific">Salibacterium salarium</name>
    <dbReference type="NCBI Taxonomy" id="284579"/>
    <lineage>
        <taxon>Bacteria</taxon>
        <taxon>Bacillati</taxon>
        <taxon>Bacillota</taxon>
        <taxon>Bacilli</taxon>
        <taxon>Bacillales</taxon>
        <taxon>Bacillaceae</taxon>
    </lineage>
</organism>
<dbReference type="PROSITE" id="PS00716">
    <property type="entry name" value="SIGMA70_2"/>
    <property type="match status" value="1"/>
</dbReference>
<evidence type="ECO:0000256" key="1">
    <source>
        <dbReference type="ARBA" id="ARBA00023015"/>
    </source>
</evidence>
<evidence type="ECO:0000313" key="6">
    <source>
        <dbReference type="EMBL" id="RSL33190.1"/>
    </source>
</evidence>
<protein>
    <submittedName>
        <fullName evidence="6">FliA/WhiG family RNA polymerase sigma factor</fullName>
    </submittedName>
</protein>
<dbReference type="GO" id="GO:0003899">
    <property type="term" value="F:DNA-directed RNA polymerase activity"/>
    <property type="evidence" value="ECO:0007669"/>
    <property type="project" value="InterPro"/>
</dbReference>
<dbReference type="SUPFAM" id="SSF88946">
    <property type="entry name" value="Sigma2 domain of RNA polymerase sigma factors"/>
    <property type="match status" value="1"/>
</dbReference>
<evidence type="ECO:0000256" key="2">
    <source>
        <dbReference type="ARBA" id="ARBA00023082"/>
    </source>
</evidence>
<dbReference type="PANTHER" id="PTHR30385:SF7">
    <property type="entry name" value="RNA POLYMERASE SIGMA FACTOR FLIA"/>
    <property type="match status" value="1"/>
</dbReference>
<evidence type="ECO:0000259" key="5">
    <source>
        <dbReference type="PROSITE" id="PS00716"/>
    </source>
</evidence>
<reference evidence="6 7" key="1">
    <citation type="submission" date="2018-10" db="EMBL/GenBank/DDBJ databases">
        <title>Draft genome sequence of Bacillus salarius IM0101, isolated from a hypersaline soil in Inner Mongolia, China.</title>
        <authorList>
            <person name="Yamprayoonswat W."/>
            <person name="Boonvisut S."/>
            <person name="Jumpathong W."/>
            <person name="Sittihan S."/>
            <person name="Ruangsuj P."/>
            <person name="Wanthongcharoen S."/>
            <person name="Thongpramul N."/>
            <person name="Pimmason S."/>
            <person name="Yu B."/>
            <person name="Yasawong M."/>
        </authorList>
    </citation>
    <scope>NUCLEOTIDE SEQUENCE [LARGE SCALE GENOMIC DNA]</scope>
    <source>
        <strain evidence="6 7">IM0101</strain>
    </source>
</reference>
<dbReference type="NCBIfam" id="TIGR02479">
    <property type="entry name" value="FliA_WhiG"/>
    <property type="match status" value="1"/>
</dbReference>
<dbReference type="Pfam" id="PF04539">
    <property type="entry name" value="Sigma70_r3"/>
    <property type="match status" value="1"/>
</dbReference>
<dbReference type="SUPFAM" id="SSF88659">
    <property type="entry name" value="Sigma3 and sigma4 domains of RNA polymerase sigma factors"/>
    <property type="match status" value="2"/>
</dbReference>
<dbReference type="InterPro" id="IPR012845">
    <property type="entry name" value="RNA_pol_sigma_FliA_WhiG"/>
</dbReference>
<keyword evidence="7" id="KW-1185">Reference proteome</keyword>
<dbReference type="Gene3D" id="1.10.1740.10">
    <property type="match status" value="1"/>
</dbReference>
<dbReference type="Pfam" id="PF04542">
    <property type="entry name" value="Sigma70_r2"/>
    <property type="match status" value="1"/>
</dbReference>
<dbReference type="InterPro" id="IPR013325">
    <property type="entry name" value="RNA_pol_sigma_r2"/>
</dbReference>
<dbReference type="InterPro" id="IPR000943">
    <property type="entry name" value="RNA_pol_sigma70"/>
</dbReference>
<accession>A0A3R9P7R5</accession>